<evidence type="ECO:0000313" key="2">
    <source>
        <dbReference type="Proteomes" id="UP001479933"/>
    </source>
</evidence>
<sequence length="943" mass="101177">MSHPDTAPTHASDLDRLRADIWNARYGDPRFGHEDFAAFGSLIARADEIGDPYWRFVARLEAATAAAWDGGLADQLTLGVWMMRFLDKHENELALTSDRYLALHRILAELVESITGLPEVSLDQADAIVADWERRVDGTGFASTAHAACSRAQILWHRGDRERALGLLDGITDFRSPAHMCDRGTRSLVATLYAQWGVHERAIAVAEADLVDDGTGCNFFPGESYMGLVESYAQLGRRDDALRGVTELERNYGDLPHSESLTTAMIVLLRLNELDHARRIAMERLTCLDSVATPHDRARRAAALSAVLAAVAASDPDAVITTGDPSGRGSAVRSTADVAADLARTARETARAFDVRNANSMVTEQIEGILALSAVGAPAARLTPIAERTAIELLSGFSAFSSVSDRRASACLDALATKADELTGVDRARMQVVFASNLRRTDPAASVEAMREVAASIRSEFPGMAAQTALMADLTAAELGTVDSPALSDIADPAPSWSAISQAAYLRIVAAAVGGTDPERAEAAIARALDVLAAADRGELPLSDGVSASTRDRRVDVEAMRVALHLLAASLLLSRERPADEAVNAALLAARQMVRTATHPDQVLESQAELAEALSFAARVQSAQDLRAARHLLDEAVEHARYSQRGAMLQQRAELAVAMDRLNDAVDDHEQAVAVWTVDGAAHAADGAMLDSAHVRLLREDDPRDVIDAVRPVITRMDERGDTRSAMIGWQVLGRAQVAAGLPADAVTSFTTVLQLMAGDEHPGYVAQVRQGRAGELMDLERYAEAVDDLGVAADLYTRIGALFEVGDAYRTAALAAYFGGDGVAASNYLQKAADVYDALDGDPDSAEQVAYKRVRLELARAEIVRHDDPPQAAAILAAAIDRAVAGQWTDLEITGLHLAALVELVSDDDAARERARTLVERGLDLDPDHAGLLDLDDYLDDF</sequence>
<evidence type="ECO:0008006" key="3">
    <source>
        <dbReference type="Google" id="ProtNLM"/>
    </source>
</evidence>
<gene>
    <name evidence="1" type="ORF">RVF87_08485</name>
</gene>
<dbReference type="InterPro" id="IPR011990">
    <property type="entry name" value="TPR-like_helical_dom_sf"/>
</dbReference>
<accession>A0ABZ2U6W4</accession>
<dbReference type="Proteomes" id="UP001479933">
    <property type="component" value="Chromosome"/>
</dbReference>
<reference evidence="1 2" key="1">
    <citation type="journal article" date="2023" name="Virus Evol.">
        <title>Computational host range prediction-The good, the bad, and the ugly.</title>
        <authorList>
            <person name="Howell A.A."/>
            <person name="Versoza C.J."/>
            <person name="Pfeifer S.P."/>
        </authorList>
    </citation>
    <scope>NUCLEOTIDE SEQUENCE [LARGE SCALE GENOMIC DNA]</scope>
    <source>
        <strain evidence="1 2">1610/1b</strain>
    </source>
</reference>
<dbReference type="RefSeq" id="WP_066164050.1">
    <property type="nucleotide sequence ID" value="NZ_CP136137.1"/>
</dbReference>
<proteinExistence type="predicted"/>
<dbReference type="EMBL" id="CP136137">
    <property type="protein sequence ID" value="WYY09076.1"/>
    <property type="molecule type" value="Genomic_DNA"/>
</dbReference>
<keyword evidence="2" id="KW-1185">Reference proteome</keyword>
<name>A0ABZ2U6W4_9ACTN</name>
<protein>
    <recommendedName>
        <fullName evidence="3">Tetratricopeptide repeat protein</fullName>
    </recommendedName>
</protein>
<dbReference type="SUPFAM" id="SSF48452">
    <property type="entry name" value="TPR-like"/>
    <property type="match status" value="1"/>
</dbReference>
<evidence type="ECO:0000313" key="1">
    <source>
        <dbReference type="EMBL" id="WYY09076.1"/>
    </source>
</evidence>
<organism evidence="1 2">
    <name type="scientific">Gordonia hydrophobica</name>
    <dbReference type="NCBI Taxonomy" id="40516"/>
    <lineage>
        <taxon>Bacteria</taxon>
        <taxon>Bacillati</taxon>
        <taxon>Actinomycetota</taxon>
        <taxon>Actinomycetes</taxon>
        <taxon>Mycobacteriales</taxon>
        <taxon>Gordoniaceae</taxon>
        <taxon>Gordonia</taxon>
    </lineage>
</organism>